<dbReference type="PANTHER" id="PTHR34796">
    <property type="entry name" value="EXPRESSED PROTEIN"/>
    <property type="match status" value="1"/>
</dbReference>
<dbReference type="Proteomes" id="UP001292084">
    <property type="component" value="Unassembled WGS sequence"/>
</dbReference>
<dbReference type="SUPFAM" id="SSF140663">
    <property type="entry name" value="TTHA0068-like"/>
    <property type="match status" value="1"/>
</dbReference>
<organism evidence="1 2">
    <name type="scientific">Jeotgalibacillus haloalkalitolerans</name>
    <dbReference type="NCBI Taxonomy" id="3104292"/>
    <lineage>
        <taxon>Bacteria</taxon>
        <taxon>Bacillati</taxon>
        <taxon>Bacillota</taxon>
        <taxon>Bacilli</taxon>
        <taxon>Bacillales</taxon>
        <taxon>Caryophanaceae</taxon>
        <taxon>Jeotgalibacillus</taxon>
    </lineage>
</organism>
<name>A0ABU5KLB0_9BACL</name>
<dbReference type="PANTHER" id="PTHR34796:SF1">
    <property type="entry name" value="EXPRESSED PROTEIN"/>
    <property type="match status" value="1"/>
</dbReference>
<evidence type="ECO:0000313" key="2">
    <source>
        <dbReference type="Proteomes" id="UP001292084"/>
    </source>
</evidence>
<gene>
    <name evidence="1" type="ORF">UFB30_07430</name>
</gene>
<sequence>MELTSLCDRLNQKMEVLVIVHYPDDYIQFLVHFHGDRDYFECHEILEEYWKEHTDREKNSVWVGLIQLAVALYHHRRENFKGAATMLKQSKYKISAFTDEAANLGLNTEALLHLISEIESAVLVRSPYQSVMLPITDDTLLQACRNECHRKGFIWGEKSNMNDEALIDRHKLRDRSDVISLRKQALLTRSKMNSASDTVD</sequence>
<reference evidence="1 2" key="1">
    <citation type="submission" date="2023-12" db="EMBL/GenBank/DDBJ databases">
        <title>Jeotgalibacillus haloalkaliphilus sp. nov., a novel salt-tolerant bacteria, isolated from the estuary of the Fenhe River into the Yellow River.</title>
        <authorList>
            <person name="Li Y."/>
        </authorList>
    </citation>
    <scope>NUCLEOTIDE SEQUENCE [LARGE SCALE GENOMIC DNA]</scope>
    <source>
        <strain evidence="1 2">HH7-29</strain>
    </source>
</reference>
<dbReference type="EMBL" id="JAXQNN010000002">
    <property type="protein sequence ID" value="MDZ5712055.1"/>
    <property type="molecule type" value="Genomic_DNA"/>
</dbReference>
<comment type="caution">
    <text evidence="1">The sequence shown here is derived from an EMBL/GenBank/DDBJ whole genome shotgun (WGS) entry which is preliminary data.</text>
</comment>
<evidence type="ECO:0000313" key="1">
    <source>
        <dbReference type="EMBL" id="MDZ5712055.1"/>
    </source>
</evidence>
<proteinExistence type="predicted"/>
<dbReference type="InterPro" id="IPR023203">
    <property type="entry name" value="TTHA0068_sf"/>
</dbReference>
<protein>
    <submittedName>
        <fullName evidence="1">DUF309 domain-containing protein</fullName>
    </submittedName>
</protein>
<dbReference type="Gene3D" id="1.10.3450.10">
    <property type="entry name" value="TTHA0068-like"/>
    <property type="match status" value="1"/>
</dbReference>
<keyword evidence="2" id="KW-1185">Reference proteome</keyword>
<dbReference type="Pfam" id="PF03745">
    <property type="entry name" value="DUF309"/>
    <property type="match status" value="1"/>
</dbReference>
<dbReference type="InterPro" id="IPR005500">
    <property type="entry name" value="DUF309"/>
</dbReference>
<accession>A0ABU5KLB0</accession>